<dbReference type="GO" id="GO:0016702">
    <property type="term" value="F:oxidoreductase activity, acting on single donors with incorporation of molecular oxygen, incorporation of two atoms of oxygen"/>
    <property type="evidence" value="ECO:0007669"/>
    <property type="project" value="UniProtKB-ARBA"/>
</dbReference>
<evidence type="ECO:0000313" key="8">
    <source>
        <dbReference type="Proteomes" id="UP000279271"/>
    </source>
</evidence>
<dbReference type="InterPro" id="IPR014436">
    <property type="entry name" value="Extradiol_dOase_DODA"/>
</dbReference>
<dbReference type="GO" id="GO:0008198">
    <property type="term" value="F:ferrous iron binding"/>
    <property type="evidence" value="ECO:0007669"/>
    <property type="project" value="InterPro"/>
</dbReference>
<keyword evidence="4" id="KW-0862">Zinc</keyword>
<dbReference type="SUPFAM" id="SSF53213">
    <property type="entry name" value="LigB-like"/>
    <property type="match status" value="1"/>
</dbReference>
<evidence type="ECO:0000256" key="5">
    <source>
        <dbReference type="ARBA" id="ARBA00023002"/>
    </source>
</evidence>
<organism evidence="7 8">
    <name type="scientific">Auxenochlorella protothecoides</name>
    <name type="common">Green microalga</name>
    <name type="synonym">Chlorella protothecoides</name>
    <dbReference type="NCBI Taxonomy" id="3075"/>
    <lineage>
        <taxon>Eukaryota</taxon>
        <taxon>Viridiplantae</taxon>
        <taxon>Chlorophyta</taxon>
        <taxon>core chlorophytes</taxon>
        <taxon>Trebouxiophyceae</taxon>
        <taxon>Chlorellales</taxon>
        <taxon>Chlorellaceae</taxon>
        <taxon>Auxenochlorella</taxon>
    </lineage>
</organism>
<dbReference type="CDD" id="cd07363">
    <property type="entry name" value="45_DOPA_Dioxygenase"/>
    <property type="match status" value="1"/>
</dbReference>
<evidence type="ECO:0000256" key="1">
    <source>
        <dbReference type="ARBA" id="ARBA00001947"/>
    </source>
</evidence>
<sequence length="249" mass="27448">MPTVFVAHGSPMAALETGQSSQVWARLGKELPRPRAILCISAHWETQGTRVTSMAHPPTIHDFRGFPPALYDMQYPAPGDPALAREIARETGAQLDDGWGLDHGCWTLLHHMYPEAGIPVLQLSLDTAKTAAEHLAMGRRLRPLRDRGVLVLGSGNVVHNLRQGLGAHPPPAWATAVNSQVRSWVREGREGELVRWREKGPDFRLAINSGEHFLPLLYVLGAAQEGEQVEVFNDRLEMGSIAMTSYKFG</sequence>
<dbReference type="PANTHER" id="PTHR30096:SF0">
    <property type="entry name" value="4,5-DOPA DIOXYGENASE EXTRADIOL-LIKE PROTEIN"/>
    <property type="match status" value="1"/>
</dbReference>
<dbReference type="PIRSF" id="PIRSF006157">
    <property type="entry name" value="Doxgns_DODA"/>
    <property type="match status" value="1"/>
</dbReference>
<evidence type="ECO:0000256" key="4">
    <source>
        <dbReference type="ARBA" id="ARBA00022833"/>
    </source>
</evidence>
<dbReference type="PANTHER" id="PTHR30096">
    <property type="entry name" value="4,5-DOPA DIOXYGENASE EXTRADIOL-LIKE PROTEIN"/>
    <property type="match status" value="1"/>
</dbReference>
<accession>A0A3M7KTU5</accession>
<dbReference type="InterPro" id="IPR004183">
    <property type="entry name" value="Xdiol_dOase_suB"/>
</dbReference>
<dbReference type="Pfam" id="PF02900">
    <property type="entry name" value="LigB"/>
    <property type="match status" value="1"/>
</dbReference>
<keyword evidence="3" id="KW-0479">Metal-binding</keyword>
<dbReference type="GO" id="GO:0008270">
    <property type="term" value="F:zinc ion binding"/>
    <property type="evidence" value="ECO:0007669"/>
    <property type="project" value="InterPro"/>
</dbReference>
<comment type="caution">
    <text evidence="7">The sequence shown here is derived from an EMBL/GenBank/DDBJ whole genome shotgun (WGS) entry which is preliminary data.</text>
</comment>
<dbReference type="Gene3D" id="3.40.830.10">
    <property type="entry name" value="LigB-like"/>
    <property type="match status" value="1"/>
</dbReference>
<evidence type="ECO:0000256" key="2">
    <source>
        <dbReference type="ARBA" id="ARBA00007581"/>
    </source>
</evidence>
<evidence type="ECO:0000313" key="7">
    <source>
        <dbReference type="EMBL" id="RMZ52526.1"/>
    </source>
</evidence>
<comment type="cofactor">
    <cofactor evidence="1">
        <name>Zn(2+)</name>
        <dbReference type="ChEBI" id="CHEBI:29105"/>
    </cofactor>
</comment>
<dbReference type="EMBL" id="QOKY01000204">
    <property type="protein sequence ID" value="RMZ52526.1"/>
    <property type="molecule type" value="Genomic_DNA"/>
</dbReference>
<reference evidence="8" key="1">
    <citation type="journal article" date="2018" name="Algal Res.">
        <title>Characterization of plant carbon substrate utilization by Auxenochlorella protothecoides.</title>
        <authorList>
            <person name="Vogler B.W."/>
            <person name="Starkenburg S.R."/>
            <person name="Sudasinghe N."/>
            <person name="Schambach J.Y."/>
            <person name="Rollin J.A."/>
            <person name="Pattathil S."/>
            <person name="Barry A.N."/>
        </authorList>
    </citation>
    <scope>NUCLEOTIDE SEQUENCE [LARGE SCALE GENOMIC DNA]</scope>
    <source>
        <strain evidence="8">UTEX 25</strain>
    </source>
</reference>
<evidence type="ECO:0000259" key="6">
    <source>
        <dbReference type="Pfam" id="PF02900"/>
    </source>
</evidence>
<feature type="domain" description="Extradiol ring-cleavage dioxygenase class III enzyme subunit B" evidence="6">
    <location>
        <begin position="5"/>
        <end position="248"/>
    </location>
</feature>
<evidence type="ECO:0000256" key="3">
    <source>
        <dbReference type="ARBA" id="ARBA00022723"/>
    </source>
</evidence>
<proteinExistence type="inferred from homology"/>
<gene>
    <name evidence="7" type="ORF">APUTEX25_003669</name>
</gene>
<dbReference type="Proteomes" id="UP000279271">
    <property type="component" value="Unassembled WGS sequence"/>
</dbReference>
<comment type="similarity">
    <text evidence="2">Belongs to the DODA-type extradiol aromatic ring-opening dioxygenase family.</text>
</comment>
<keyword evidence="5" id="KW-0560">Oxidoreductase</keyword>
<dbReference type="AlphaFoldDB" id="A0A3M7KTU5"/>
<protein>
    <recommendedName>
        <fullName evidence="6">Extradiol ring-cleavage dioxygenase class III enzyme subunit B domain-containing protein</fullName>
    </recommendedName>
</protein>
<dbReference type="NCBIfam" id="NF007914">
    <property type="entry name" value="PRK10628.1"/>
    <property type="match status" value="1"/>
</dbReference>
<name>A0A3M7KTU5_AUXPR</name>